<dbReference type="Pfam" id="PF00092">
    <property type="entry name" value="VWA"/>
    <property type="match status" value="1"/>
</dbReference>
<keyword evidence="1" id="KW-0472">Membrane</keyword>
<keyword evidence="1" id="KW-0812">Transmembrane</keyword>
<proteinExistence type="predicted"/>
<dbReference type="Gene3D" id="3.40.50.410">
    <property type="entry name" value="von Willebrand factor, type A domain"/>
    <property type="match status" value="1"/>
</dbReference>
<dbReference type="InterPro" id="IPR050768">
    <property type="entry name" value="UPF0353/GerABKA_families"/>
</dbReference>
<organism evidence="3">
    <name type="scientific">hydrothermal vent metagenome</name>
    <dbReference type="NCBI Taxonomy" id="652676"/>
    <lineage>
        <taxon>unclassified sequences</taxon>
        <taxon>metagenomes</taxon>
        <taxon>ecological metagenomes</taxon>
    </lineage>
</organism>
<accession>A0A3B0VZY2</accession>
<name>A0A3B0VZY2_9ZZZZ</name>
<feature type="transmembrane region" description="Helical" evidence="1">
    <location>
        <begin position="6"/>
        <end position="25"/>
    </location>
</feature>
<dbReference type="CDD" id="cd01467">
    <property type="entry name" value="vWA_BatA_type"/>
    <property type="match status" value="1"/>
</dbReference>
<evidence type="ECO:0000259" key="2">
    <source>
        <dbReference type="PROSITE" id="PS50234"/>
    </source>
</evidence>
<evidence type="ECO:0000313" key="3">
    <source>
        <dbReference type="EMBL" id="VAW43997.1"/>
    </source>
</evidence>
<feature type="domain" description="VWFA" evidence="2">
    <location>
        <begin position="92"/>
        <end position="290"/>
    </location>
</feature>
<keyword evidence="1" id="KW-1133">Transmembrane helix</keyword>
<dbReference type="SMART" id="SM00327">
    <property type="entry name" value="VWA"/>
    <property type="match status" value="1"/>
</dbReference>
<dbReference type="AlphaFoldDB" id="A0A3B0VZY2"/>
<evidence type="ECO:0000256" key="1">
    <source>
        <dbReference type="SAM" id="Phobius"/>
    </source>
</evidence>
<gene>
    <name evidence="3" type="ORF">MNBD_GAMMA02-1338</name>
</gene>
<sequence>MKWNNIMYNLYWPWVFALLPLPWLVKMLPRVKQASITTIEAPFLNDLFTANKGQHHQRASLLNWLPWLLLLLAVSRPQWIGDPVALPVEGRDLMLAIDISGSMEQKDMQINGQAVDRLTAVKKVAGEFIERRVGDRIGLILFGEHAYLQVPLTFDRKTVKTLLFEAAIGLAGKSTAIGDSIGLAVKKARETEDSNRILIVLTDGQNTAGAIEPLKAAELARAEKLKIYTIGVGADELVVNSFFGGQRRINPSSDLDEASLRRIAAITEGQYFRARDTNELEEIYNILDELEPLAEEQQFYRPTDELYFWPLLGALMALFLTLWLRRLQ</sequence>
<dbReference type="InterPro" id="IPR002035">
    <property type="entry name" value="VWF_A"/>
</dbReference>
<dbReference type="PROSITE" id="PS50234">
    <property type="entry name" value="VWFA"/>
    <property type="match status" value="1"/>
</dbReference>
<dbReference type="EMBL" id="UOFA01000056">
    <property type="protein sequence ID" value="VAW43997.1"/>
    <property type="molecule type" value="Genomic_DNA"/>
</dbReference>
<feature type="transmembrane region" description="Helical" evidence="1">
    <location>
        <begin position="306"/>
        <end position="324"/>
    </location>
</feature>
<dbReference type="PANTHER" id="PTHR22550">
    <property type="entry name" value="SPORE GERMINATION PROTEIN"/>
    <property type="match status" value="1"/>
</dbReference>
<protein>
    <submittedName>
        <fullName evidence="3">Aerotolerance protein BatA</fullName>
    </submittedName>
</protein>
<reference evidence="3" key="1">
    <citation type="submission" date="2018-06" db="EMBL/GenBank/DDBJ databases">
        <authorList>
            <person name="Zhirakovskaya E."/>
        </authorList>
    </citation>
    <scope>NUCLEOTIDE SEQUENCE</scope>
</reference>
<dbReference type="SUPFAM" id="SSF53300">
    <property type="entry name" value="vWA-like"/>
    <property type="match status" value="1"/>
</dbReference>
<dbReference type="PANTHER" id="PTHR22550:SF18">
    <property type="entry name" value="VWFA DOMAIN-CONTAINING PROTEIN"/>
    <property type="match status" value="1"/>
</dbReference>
<dbReference type="InterPro" id="IPR036465">
    <property type="entry name" value="vWFA_dom_sf"/>
</dbReference>
<dbReference type="InterPro" id="IPR033881">
    <property type="entry name" value="vWA_BatA_type"/>
</dbReference>